<feature type="compositionally biased region" description="Basic residues" evidence="2">
    <location>
        <begin position="533"/>
        <end position="542"/>
    </location>
</feature>
<dbReference type="EMBL" id="CAIIXF020000006">
    <property type="protein sequence ID" value="CAH1786277.1"/>
    <property type="molecule type" value="Genomic_DNA"/>
</dbReference>
<dbReference type="InterPro" id="IPR033192">
    <property type="entry name" value="ODAD3"/>
</dbReference>
<name>A0A8J1U1G3_OWEFU</name>
<dbReference type="GO" id="GO:0035253">
    <property type="term" value="C:ciliary rootlet"/>
    <property type="evidence" value="ECO:0007669"/>
    <property type="project" value="TreeGrafter"/>
</dbReference>
<feature type="compositionally biased region" description="Basic and acidic residues" evidence="2">
    <location>
        <begin position="514"/>
        <end position="532"/>
    </location>
</feature>
<dbReference type="Proteomes" id="UP000749559">
    <property type="component" value="Unassembled WGS sequence"/>
</dbReference>
<gene>
    <name evidence="3" type="ORF">OFUS_LOCUS12203</name>
</gene>
<evidence type="ECO:0000313" key="4">
    <source>
        <dbReference type="Proteomes" id="UP000749559"/>
    </source>
</evidence>
<organism evidence="3 4">
    <name type="scientific">Owenia fusiformis</name>
    <name type="common">Polychaete worm</name>
    <dbReference type="NCBI Taxonomy" id="6347"/>
    <lineage>
        <taxon>Eukaryota</taxon>
        <taxon>Metazoa</taxon>
        <taxon>Spiralia</taxon>
        <taxon>Lophotrochozoa</taxon>
        <taxon>Annelida</taxon>
        <taxon>Polychaeta</taxon>
        <taxon>Sedentaria</taxon>
        <taxon>Canalipalpata</taxon>
        <taxon>Sabellida</taxon>
        <taxon>Oweniida</taxon>
        <taxon>Oweniidae</taxon>
        <taxon>Owenia</taxon>
    </lineage>
</organism>
<keyword evidence="4" id="KW-1185">Reference proteome</keyword>
<accession>A0A8J1U1G3</accession>
<dbReference type="OrthoDB" id="10255247at2759"/>
<feature type="coiled-coil region" evidence="1">
    <location>
        <begin position="114"/>
        <end position="141"/>
    </location>
</feature>
<dbReference type="PANTHER" id="PTHR46518">
    <property type="entry name" value="COILED-COIL DOMAIN-CONTAINING PROTEIN 151"/>
    <property type="match status" value="1"/>
</dbReference>
<feature type="region of interest" description="Disordered" evidence="2">
    <location>
        <begin position="504"/>
        <end position="542"/>
    </location>
</feature>
<dbReference type="AlphaFoldDB" id="A0A8J1U1G3"/>
<evidence type="ECO:0000256" key="1">
    <source>
        <dbReference type="SAM" id="Coils"/>
    </source>
</evidence>
<dbReference type="InterPro" id="IPR049258">
    <property type="entry name" value="ODAD1_CC"/>
</dbReference>
<sequence>MPGPGQVQGMSAVCNVYDQVEELRGKLHLKDRDFKAFYECSQREKHVNDHKIINLRQRNREQWKALAKRSNGDETVIKTAFETKRDERLSMQRYTASEAIVNMDQKVCEAVKMLNSMRHERMEREQRINDLQTTLERMESLSSPNNSETDDDQIVRRLENCLDKAQMKFDTAFNIGSRYEDIHQTLKNESLQYSGKLEAMEKALIHQREELKELRKMKAEALQAREQAKKEMSKFEQETYEASRQRHQQLQTTRKEVDQRKEMAEKVERRANRATMIVDHQQDQKTSQMKQQKQKHQRQILTYEHAFDRIKQATGVTDIDDVVARVMTQRDTHVHLTKQKTEKEQQRSRLVEMKAKLQKEYHDMKFSGENKLSKSQQKLETAQEELRKLELKNEKSRDKLERVGTVLVKVKTGMKSLEDKLREVHILPPDRNYSISGDVTETTSICCKKVDRLMDSMTPGRTPSKITSELASDEFHEFLAERLPTENIRIQVQEHTDANISEFDFDSAEENEDSFTRDDIKKNGQRLLDSKLKPKKKRGKRK</sequence>
<feature type="region of interest" description="Disordered" evidence="2">
    <location>
        <begin position="241"/>
        <end position="260"/>
    </location>
</feature>
<reference evidence="3" key="1">
    <citation type="submission" date="2022-03" db="EMBL/GenBank/DDBJ databases">
        <authorList>
            <person name="Martin C."/>
        </authorList>
    </citation>
    <scope>NUCLEOTIDE SEQUENCE</scope>
</reference>
<proteinExistence type="predicted"/>
<feature type="coiled-coil region" evidence="1">
    <location>
        <begin position="336"/>
        <end position="399"/>
    </location>
</feature>
<keyword evidence="1" id="KW-0175">Coiled coil</keyword>
<dbReference type="GO" id="GO:0036158">
    <property type="term" value="P:outer dynein arm assembly"/>
    <property type="evidence" value="ECO:0007669"/>
    <property type="project" value="InterPro"/>
</dbReference>
<comment type="caution">
    <text evidence="3">The sequence shown here is derived from an EMBL/GenBank/DDBJ whole genome shotgun (WGS) entry which is preliminary data.</text>
</comment>
<evidence type="ECO:0000256" key="2">
    <source>
        <dbReference type="SAM" id="MobiDB-lite"/>
    </source>
</evidence>
<protein>
    <submittedName>
        <fullName evidence="3">Uncharacterized protein</fullName>
    </submittedName>
</protein>
<dbReference type="GO" id="GO:0003341">
    <property type="term" value="P:cilium movement"/>
    <property type="evidence" value="ECO:0007669"/>
    <property type="project" value="InterPro"/>
</dbReference>
<dbReference type="PANTHER" id="PTHR46518:SF1">
    <property type="entry name" value="OUTER DYNEIN ARM-DOCKING COMPLEX SUBUNIT 3"/>
    <property type="match status" value="1"/>
</dbReference>
<dbReference type="GO" id="GO:0036064">
    <property type="term" value="C:ciliary basal body"/>
    <property type="evidence" value="ECO:0007669"/>
    <property type="project" value="TreeGrafter"/>
</dbReference>
<evidence type="ECO:0000313" key="3">
    <source>
        <dbReference type="EMBL" id="CAH1786277.1"/>
    </source>
</evidence>
<dbReference type="GO" id="GO:0097542">
    <property type="term" value="C:ciliary tip"/>
    <property type="evidence" value="ECO:0007669"/>
    <property type="project" value="TreeGrafter"/>
</dbReference>
<dbReference type="Pfam" id="PF21773">
    <property type="entry name" value="ODAD1_CC"/>
    <property type="match status" value="1"/>
</dbReference>
<feature type="compositionally biased region" description="Acidic residues" evidence="2">
    <location>
        <begin position="504"/>
        <end position="513"/>
    </location>
</feature>